<organism evidence="1 2">
    <name type="scientific">Sphagnum jensenii</name>
    <dbReference type="NCBI Taxonomy" id="128206"/>
    <lineage>
        <taxon>Eukaryota</taxon>
        <taxon>Viridiplantae</taxon>
        <taxon>Streptophyta</taxon>
        <taxon>Embryophyta</taxon>
        <taxon>Bryophyta</taxon>
        <taxon>Sphagnophytina</taxon>
        <taxon>Sphagnopsida</taxon>
        <taxon>Sphagnales</taxon>
        <taxon>Sphagnaceae</taxon>
        <taxon>Sphagnum</taxon>
    </lineage>
</organism>
<dbReference type="Proteomes" id="UP001497522">
    <property type="component" value="Chromosome 1"/>
</dbReference>
<accession>A0ABP1A960</accession>
<reference evidence="1 2" key="1">
    <citation type="submission" date="2024-03" db="EMBL/GenBank/DDBJ databases">
        <authorList>
            <consortium name="ELIXIR-Norway"/>
            <consortium name="Elixir Norway"/>
        </authorList>
    </citation>
    <scope>NUCLEOTIDE SEQUENCE [LARGE SCALE GENOMIC DNA]</scope>
</reference>
<keyword evidence="2" id="KW-1185">Reference proteome</keyword>
<gene>
    <name evidence="1" type="ORF">CSSPJE1EN2_LOCUS2010</name>
</gene>
<name>A0ABP1A960_9BRYO</name>
<sequence length="94" mass="10369">MKTVQITCQFQLPVFSVACQKTAIIGFLKILQCGETAHLSCLGCGFLSEGDFKVDDEVNFIDADRLAQSTVKLIFPCGRYKPTLFYAISAGLHF</sequence>
<dbReference type="EMBL" id="OZ023702">
    <property type="protein sequence ID" value="CAK9859015.1"/>
    <property type="molecule type" value="Genomic_DNA"/>
</dbReference>
<protein>
    <submittedName>
        <fullName evidence="1">Uncharacterized protein</fullName>
    </submittedName>
</protein>
<evidence type="ECO:0000313" key="2">
    <source>
        <dbReference type="Proteomes" id="UP001497522"/>
    </source>
</evidence>
<dbReference type="PROSITE" id="PS51257">
    <property type="entry name" value="PROKAR_LIPOPROTEIN"/>
    <property type="match status" value="1"/>
</dbReference>
<evidence type="ECO:0000313" key="1">
    <source>
        <dbReference type="EMBL" id="CAK9859015.1"/>
    </source>
</evidence>
<proteinExistence type="predicted"/>